<protein>
    <recommendedName>
        <fullName evidence="7">Tetraspanin</fullName>
    </recommendedName>
</protein>
<evidence type="ECO:0000256" key="7">
    <source>
        <dbReference type="RuleBase" id="RU361218"/>
    </source>
</evidence>
<dbReference type="Proteomes" id="UP001107558">
    <property type="component" value="Chromosome 2"/>
</dbReference>
<dbReference type="PANTHER" id="PTHR19282">
    <property type="entry name" value="TETRASPANIN"/>
    <property type="match status" value="1"/>
</dbReference>
<keyword evidence="3 7" id="KW-0812">Transmembrane</keyword>
<feature type="disulfide bond" evidence="6">
    <location>
        <begin position="145"/>
        <end position="188"/>
    </location>
</feature>
<dbReference type="InterPro" id="IPR018499">
    <property type="entry name" value="Tetraspanin/Peripherin"/>
</dbReference>
<dbReference type="EMBL" id="JADBJN010000002">
    <property type="protein sequence ID" value="KAG5675064.1"/>
    <property type="molecule type" value="Genomic_DNA"/>
</dbReference>
<dbReference type="PANTHER" id="PTHR19282:SF482">
    <property type="entry name" value="FI23944P1-RELATED"/>
    <property type="match status" value="1"/>
</dbReference>
<evidence type="ECO:0000313" key="8">
    <source>
        <dbReference type="EMBL" id="KAG5675064.1"/>
    </source>
</evidence>
<keyword evidence="5 7" id="KW-0472">Membrane</keyword>
<evidence type="ECO:0000313" key="9">
    <source>
        <dbReference type="Proteomes" id="UP001107558"/>
    </source>
</evidence>
<dbReference type="OrthoDB" id="10033535at2759"/>
<proteinExistence type="inferred from homology"/>
<feature type="transmembrane region" description="Helical" evidence="7">
    <location>
        <begin position="12"/>
        <end position="35"/>
    </location>
</feature>
<dbReference type="SUPFAM" id="SSF48652">
    <property type="entry name" value="Tetraspanin"/>
    <property type="match status" value="1"/>
</dbReference>
<feature type="transmembrane region" description="Helical" evidence="7">
    <location>
        <begin position="201"/>
        <end position="224"/>
    </location>
</feature>
<feature type="disulfide bond" evidence="6">
    <location>
        <begin position="146"/>
        <end position="168"/>
    </location>
</feature>
<dbReference type="InterPro" id="IPR018503">
    <property type="entry name" value="Tetraspanin_CS"/>
</dbReference>
<keyword evidence="9" id="KW-1185">Reference proteome</keyword>
<dbReference type="GO" id="GO:0005886">
    <property type="term" value="C:plasma membrane"/>
    <property type="evidence" value="ECO:0007669"/>
    <property type="project" value="TreeGrafter"/>
</dbReference>
<keyword evidence="6" id="KW-1015">Disulfide bond</keyword>
<dbReference type="InterPro" id="IPR000301">
    <property type="entry name" value="Tetraspanin_animals"/>
</dbReference>
<evidence type="ECO:0000256" key="5">
    <source>
        <dbReference type="ARBA" id="ARBA00023136"/>
    </source>
</evidence>
<comment type="similarity">
    <text evidence="2 7">Belongs to the tetraspanin (TM4SF) family.</text>
</comment>
<dbReference type="AlphaFoldDB" id="A0A9J6BZF8"/>
<dbReference type="PROSITE" id="PS00421">
    <property type="entry name" value="TM4_1"/>
    <property type="match status" value="1"/>
</dbReference>
<evidence type="ECO:0000256" key="1">
    <source>
        <dbReference type="ARBA" id="ARBA00004141"/>
    </source>
</evidence>
<evidence type="ECO:0000256" key="3">
    <source>
        <dbReference type="ARBA" id="ARBA00022692"/>
    </source>
</evidence>
<dbReference type="PIRSF" id="PIRSF002419">
    <property type="entry name" value="Tetraspanin"/>
    <property type="match status" value="1"/>
</dbReference>
<evidence type="ECO:0000256" key="4">
    <source>
        <dbReference type="ARBA" id="ARBA00022989"/>
    </source>
</evidence>
<comment type="subcellular location">
    <subcellularLocation>
        <location evidence="1 7">Membrane</location>
        <topology evidence="1 7">Multi-pass membrane protein</topology>
    </subcellularLocation>
</comment>
<organism evidence="8 9">
    <name type="scientific">Polypedilum vanderplanki</name>
    <name type="common">Sleeping chironomid midge</name>
    <dbReference type="NCBI Taxonomy" id="319348"/>
    <lineage>
        <taxon>Eukaryota</taxon>
        <taxon>Metazoa</taxon>
        <taxon>Ecdysozoa</taxon>
        <taxon>Arthropoda</taxon>
        <taxon>Hexapoda</taxon>
        <taxon>Insecta</taxon>
        <taxon>Pterygota</taxon>
        <taxon>Neoptera</taxon>
        <taxon>Endopterygota</taxon>
        <taxon>Diptera</taxon>
        <taxon>Nematocera</taxon>
        <taxon>Chironomoidea</taxon>
        <taxon>Chironomidae</taxon>
        <taxon>Chironominae</taxon>
        <taxon>Polypedilum</taxon>
        <taxon>Polypedilum</taxon>
    </lineage>
</organism>
<dbReference type="Pfam" id="PF00335">
    <property type="entry name" value="Tetraspanin"/>
    <property type="match status" value="1"/>
</dbReference>
<dbReference type="CDD" id="cd03127">
    <property type="entry name" value="tetraspanin_LEL"/>
    <property type="match status" value="1"/>
</dbReference>
<dbReference type="InterPro" id="IPR008952">
    <property type="entry name" value="Tetraspanin_EC2_sf"/>
</dbReference>
<evidence type="ECO:0000256" key="2">
    <source>
        <dbReference type="ARBA" id="ARBA00006840"/>
    </source>
</evidence>
<feature type="transmembrane region" description="Helical" evidence="7">
    <location>
        <begin position="55"/>
        <end position="76"/>
    </location>
</feature>
<name>A0A9J6BZF8_POLVA</name>
<gene>
    <name evidence="8" type="ORF">PVAND_005001</name>
</gene>
<comment type="caution">
    <text evidence="8">The sequence shown here is derived from an EMBL/GenBank/DDBJ whole genome shotgun (WGS) entry which is preliminary data.</text>
</comment>
<evidence type="ECO:0000256" key="6">
    <source>
        <dbReference type="PIRSR" id="PIRSR002419-1"/>
    </source>
</evidence>
<keyword evidence="4 7" id="KW-1133">Transmembrane helix</keyword>
<reference evidence="8" key="1">
    <citation type="submission" date="2021-03" db="EMBL/GenBank/DDBJ databases">
        <title>Chromosome level genome of the anhydrobiotic midge Polypedilum vanderplanki.</title>
        <authorList>
            <person name="Yoshida Y."/>
            <person name="Kikawada T."/>
            <person name="Gusev O."/>
        </authorList>
    </citation>
    <scope>NUCLEOTIDE SEQUENCE</scope>
    <source>
        <strain evidence="8">NIAS01</strain>
        <tissue evidence="8">Whole body or cell culture</tissue>
    </source>
</reference>
<feature type="transmembrane region" description="Helical" evidence="7">
    <location>
        <begin position="83"/>
        <end position="106"/>
    </location>
</feature>
<sequence length="235" mass="26128">MAKGFGINCIKYLVFFFNFLFAMTGLLTIIVGAIIQSSYHHYENFIGESFWSAPIILMIVGSLIFFISFLGCCGALRESSCLILTFSVFLLFVFITEIGIGVAGYIKHAELPGILERQFNRTLDDYTTSIEAQQAWSLVQGELQCCGIYGPLDWKPIFKNKTVPSTCCHILPVNVKNCEVKYSSEEGCYQKLLDFLDTKSLLLGGVGVGIAIIQLLGVIFACALSRAFRENYETV</sequence>
<dbReference type="Gene3D" id="1.10.1450.10">
    <property type="entry name" value="Tetraspanin"/>
    <property type="match status" value="1"/>
</dbReference>
<accession>A0A9J6BZF8</accession>
<dbReference type="PRINTS" id="PR00259">
    <property type="entry name" value="TMFOUR"/>
</dbReference>